<dbReference type="EMBL" id="CAEZSI010000069">
    <property type="protein sequence ID" value="CAB4540140.1"/>
    <property type="molecule type" value="Genomic_DNA"/>
</dbReference>
<dbReference type="SUPFAM" id="SSF51338">
    <property type="entry name" value="Composite domain of metallo-dependent hydrolases"/>
    <property type="match status" value="1"/>
</dbReference>
<dbReference type="PANTHER" id="PTHR22642">
    <property type="entry name" value="IMIDAZOLONEPROPIONASE"/>
    <property type="match status" value="1"/>
</dbReference>
<name>A0A6J6BLW1_9ZZZZ</name>
<feature type="domain" description="Amidohydrolase 3" evidence="1">
    <location>
        <begin position="42"/>
        <end position="507"/>
    </location>
</feature>
<accession>A0A6J6BLW1</accession>
<sequence>MRTLFTNARFFSVGQESFRDLIVENDLILATGAATREFQTDETIDLNDAFVIPAFLDGHAHPIFAGREATGPKVNGLKSVADIQLAVKSFALNNPTMPWIIGGAYEAAIVESGDFDAAWLDEVVNDRPVVLHAVDHHTIWVNSKALELAGINAQTKDPVGGTIARRFDGSPKGVFREPSAMALVLDASPGNSIESDIAAVKYACAEYLKVGVTAAIDSWCEKDMARAYIAAAQAGDLAIKFNLSFLATPSTWSSDINDFNELRALCLELDNPNQLMGNSIKFLLDGALSAGTAHLMQPYEDDPSTSGISIWENDELRNALVAFDALGFQVHLHAIGDAAVKQALDCIEAMVGINPAWDRRPVIVHAQLIGDEDLPRFKELGVIANIQPLWCYLDPMNKELIAPRIGAERNNRQYRLRTLVDHGAMLAFGSDWPVTSHVPLEAIDVPVTRSNPAAGVTQPWSIHEGITKEEALIFYTKNVAFQMFREQERGSLDAGKVADFIVLRDNKIEAVYVNGDISKLSE</sequence>
<dbReference type="GO" id="GO:0016810">
    <property type="term" value="F:hydrolase activity, acting on carbon-nitrogen (but not peptide) bonds"/>
    <property type="evidence" value="ECO:0007669"/>
    <property type="project" value="InterPro"/>
</dbReference>
<proteinExistence type="predicted"/>
<gene>
    <name evidence="2" type="ORF">UFOPK1412_00609</name>
</gene>
<dbReference type="CDD" id="cd01300">
    <property type="entry name" value="YtcJ_like"/>
    <property type="match status" value="1"/>
</dbReference>
<dbReference type="Gene3D" id="2.30.40.10">
    <property type="entry name" value="Urease, subunit C, domain 1"/>
    <property type="match status" value="1"/>
</dbReference>
<organism evidence="2">
    <name type="scientific">freshwater metagenome</name>
    <dbReference type="NCBI Taxonomy" id="449393"/>
    <lineage>
        <taxon>unclassified sequences</taxon>
        <taxon>metagenomes</taxon>
        <taxon>ecological metagenomes</taxon>
    </lineage>
</organism>
<dbReference type="Pfam" id="PF07969">
    <property type="entry name" value="Amidohydro_3"/>
    <property type="match status" value="1"/>
</dbReference>
<dbReference type="PANTHER" id="PTHR22642:SF2">
    <property type="entry name" value="PROTEIN LONG AFTER FAR-RED 3"/>
    <property type="match status" value="1"/>
</dbReference>
<protein>
    <submittedName>
        <fullName evidence="2">Unannotated protein</fullName>
    </submittedName>
</protein>
<dbReference type="InterPro" id="IPR033932">
    <property type="entry name" value="YtcJ-like"/>
</dbReference>
<evidence type="ECO:0000259" key="1">
    <source>
        <dbReference type="Pfam" id="PF07969"/>
    </source>
</evidence>
<dbReference type="InterPro" id="IPR032466">
    <property type="entry name" value="Metal_Hydrolase"/>
</dbReference>
<reference evidence="2" key="1">
    <citation type="submission" date="2020-05" db="EMBL/GenBank/DDBJ databases">
        <authorList>
            <person name="Chiriac C."/>
            <person name="Salcher M."/>
            <person name="Ghai R."/>
            <person name="Kavagutti S V."/>
        </authorList>
    </citation>
    <scope>NUCLEOTIDE SEQUENCE</scope>
</reference>
<evidence type="ECO:0000313" key="2">
    <source>
        <dbReference type="EMBL" id="CAB4540140.1"/>
    </source>
</evidence>
<dbReference type="InterPro" id="IPR013108">
    <property type="entry name" value="Amidohydro_3"/>
</dbReference>
<dbReference type="InterPro" id="IPR011059">
    <property type="entry name" value="Metal-dep_hydrolase_composite"/>
</dbReference>
<dbReference type="Gene3D" id="3.10.310.70">
    <property type="match status" value="1"/>
</dbReference>
<dbReference type="Gene3D" id="3.20.20.140">
    <property type="entry name" value="Metal-dependent hydrolases"/>
    <property type="match status" value="1"/>
</dbReference>
<dbReference type="AlphaFoldDB" id="A0A6J6BLW1"/>
<dbReference type="SUPFAM" id="SSF51556">
    <property type="entry name" value="Metallo-dependent hydrolases"/>
    <property type="match status" value="1"/>
</dbReference>